<gene>
    <name evidence="1" type="ORF">BA896_010570</name>
</gene>
<comment type="caution">
    <text evidence="1">The sequence shown here is derived from an EMBL/GenBank/DDBJ whole genome shotgun (WGS) entry which is preliminary data.</text>
</comment>
<name>A0A1E8PUB9_9BURK</name>
<evidence type="ECO:0000313" key="2">
    <source>
        <dbReference type="Proteomes" id="UP000092634"/>
    </source>
</evidence>
<dbReference type="InterPro" id="IPR021312">
    <property type="entry name" value="DUF2889"/>
</dbReference>
<dbReference type="AlphaFoldDB" id="A0A1E8PUB9"/>
<evidence type="ECO:0008006" key="3">
    <source>
        <dbReference type="Google" id="ProtNLM"/>
    </source>
</evidence>
<dbReference type="Proteomes" id="UP000092634">
    <property type="component" value="Unassembled WGS sequence"/>
</dbReference>
<dbReference type="Pfam" id="PF11136">
    <property type="entry name" value="DUF2889"/>
    <property type="match status" value="1"/>
</dbReference>
<protein>
    <recommendedName>
        <fullName evidence="3">DUF2889 domain-containing protein</fullName>
    </recommendedName>
</protein>
<dbReference type="EMBL" id="MAQB02000001">
    <property type="protein sequence ID" value="OFJ49254.1"/>
    <property type="molecule type" value="Genomic_DNA"/>
</dbReference>
<sequence>MPLSTPVSRRALRHSRVIDVQAYVRDDGLWDIDARITDIKSYDAMLASGPRPAGTPLHDLHLRITVDHALTIVEADAASDSVPYPGFCDTIGPAYRALIGLNLLKNFRRDLKQRLAGIAGCTHLTELAQVLPTATVQAFAGDVWSTRDGENADLSHEKPFQLDKCHALRTDGGAVAQYYPRWVAKA</sequence>
<reference evidence="1 2" key="1">
    <citation type="submission" date="2016-10" db="EMBL/GenBank/DDBJ databases">
        <title>Updated version of Genome Assembly of Janthinobacterium lividum ERGS5:01.</title>
        <authorList>
            <person name="Kumar R."/>
            <person name="Acharya V."/>
            <person name="Singh D."/>
        </authorList>
    </citation>
    <scope>NUCLEOTIDE SEQUENCE [LARGE SCALE GENOMIC DNA]</scope>
    <source>
        <strain evidence="1 2">ERGS5:01</strain>
    </source>
</reference>
<organism evidence="1 2">
    <name type="scientific">Janthinobacterium lividum</name>
    <dbReference type="NCBI Taxonomy" id="29581"/>
    <lineage>
        <taxon>Bacteria</taxon>
        <taxon>Pseudomonadati</taxon>
        <taxon>Pseudomonadota</taxon>
        <taxon>Betaproteobacteria</taxon>
        <taxon>Burkholderiales</taxon>
        <taxon>Oxalobacteraceae</taxon>
        <taxon>Janthinobacterium</taxon>
    </lineage>
</organism>
<proteinExistence type="predicted"/>
<accession>A0A1E8PUB9</accession>
<evidence type="ECO:0000313" key="1">
    <source>
        <dbReference type="EMBL" id="OFJ49254.1"/>
    </source>
</evidence>